<dbReference type="RefSeq" id="XP_022476762.1">
    <property type="nucleotide sequence ID" value="XM_022616621.1"/>
</dbReference>
<dbReference type="Proteomes" id="UP000176998">
    <property type="component" value="Unassembled WGS sequence"/>
</dbReference>
<dbReference type="GO" id="GO:0034354">
    <property type="term" value="P:'de novo' NAD+ biosynthetic process from L-tryptophan"/>
    <property type="evidence" value="ECO:0007669"/>
    <property type="project" value="TreeGrafter"/>
</dbReference>
<dbReference type="OrthoDB" id="540174at2759"/>
<keyword evidence="4" id="KW-0349">Heme</keyword>
<feature type="binding site" description="proximal binding residue" evidence="4">
    <location>
        <position position="372"/>
    </location>
    <ligand>
        <name>heme b</name>
        <dbReference type="ChEBI" id="CHEBI:60344"/>
    </ligand>
    <ligandPart>
        <name>Fe</name>
        <dbReference type="ChEBI" id="CHEBI:18248"/>
    </ligandPart>
</feature>
<evidence type="ECO:0000313" key="6">
    <source>
        <dbReference type="Proteomes" id="UP000176998"/>
    </source>
</evidence>
<dbReference type="GO" id="GO:0005737">
    <property type="term" value="C:cytoplasm"/>
    <property type="evidence" value="ECO:0007669"/>
    <property type="project" value="TreeGrafter"/>
</dbReference>
<comment type="caution">
    <text evidence="5">The sequence shown here is derived from an EMBL/GenBank/DDBJ whole genome shotgun (WGS) entry which is preliminary data.</text>
</comment>
<accession>A0A1G4BE72</accession>
<name>A0A1G4BE72_9PEZI</name>
<protein>
    <submittedName>
        <fullName evidence="5">Indoleamine 2,3-dioxygenase</fullName>
    </submittedName>
</protein>
<dbReference type="STRING" id="1209926.A0A1G4BE72"/>
<dbReference type="PANTHER" id="PTHR28657">
    <property type="entry name" value="INDOLEAMINE 2,3-DIOXYGENASE"/>
    <property type="match status" value="1"/>
</dbReference>
<organism evidence="5 6">
    <name type="scientific">Colletotrichum orchidophilum</name>
    <dbReference type="NCBI Taxonomy" id="1209926"/>
    <lineage>
        <taxon>Eukaryota</taxon>
        <taxon>Fungi</taxon>
        <taxon>Dikarya</taxon>
        <taxon>Ascomycota</taxon>
        <taxon>Pezizomycotina</taxon>
        <taxon>Sordariomycetes</taxon>
        <taxon>Hypocreomycetidae</taxon>
        <taxon>Glomerellales</taxon>
        <taxon>Glomerellaceae</taxon>
        <taxon>Colletotrichum</taxon>
    </lineage>
</organism>
<comment type="similarity">
    <text evidence="1">Belongs to the indoleamine 2,3-dioxygenase family.</text>
</comment>
<dbReference type="PANTHER" id="PTHR28657:SF10">
    <property type="entry name" value="INDOLEAMINE 2,3-DIOXYGENASE"/>
    <property type="match status" value="1"/>
</dbReference>
<dbReference type="Gene3D" id="1.20.58.480">
    <property type="match status" value="1"/>
</dbReference>
<evidence type="ECO:0000256" key="4">
    <source>
        <dbReference type="PIRSR" id="PIRSR600898-1"/>
    </source>
</evidence>
<dbReference type="GO" id="GO:0046872">
    <property type="term" value="F:metal ion binding"/>
    <property type="evidence" value="ECO:0007669"/>
    <property type="project" value="UniProtKB-KW"/>
</dbReference>
<dbReference type="AlphaFoldDB" id="A0A1G4BE72"/>
<dbReference type="GO" id="GO:0033754">
    <property type="term" value="F:indoleamine 2,3-dioxygenase activity"/>
    <property type="evidence" value="ECO:0007669"/>
    <property type="project" value="TreeGrafter"/>
</dbReference>
<gene>
    <name evidence="5" type="ORF">CORC01_04974</name>
</gene>
<evidence type="ECO:0000256" key="2">
    <source>
        <dbReference type="ARBA" id="ARBA00022723"/>
    </source>
</evidence>
<evidence type="ECO:0000313" key="5">
    <source>
        <dbReference type="EMBL" id="OHE99616.1"/>
    </source>
</evidence>
<dbReference type="SUPFAM" id="SSF140959">
    <property type="entry name" value="Indolic compounds 2,3-dioxygenase-like"/>
    <property type="match status" value="1"/>
</dbReference>
<sequence length="437" mass="48857">MSPHALSIFTEEANVSALMKKYAITQNGFLPADAPVKVLTDPYYLPWETIVQHLPELLKTGKLRRDVDSLPPLSTNKLRSEAEWRRAYVILIFLAHAYIWGGEQAQEILPRAVAVPLLRVSEHLEVPPVATYAGLNLWNFLSTNNDFTDLDSLESLHTFTGTKDEAWFYLVSVAMEAQGARIMTDMLDALESIKTRNYETITRALEALSGNIRKIGALLERMYENCDPMVFFYEIRPFLAGSKNMAAAGLPKGVFYDEGDGQGTWQQLRGGSNGQSSLIQFLDIVLGVEHTSEGNSNPHASKTNPSQTKMPAFHEEVRSYMPGPHKRFLEHVARMGSIRELAKLPVSSVKQEDFCNAYQAAIKTMTEFRNKHLQIVTRYIVLPSRKMYSGAKVDLASASSVKDEQLTGTGGTALMPFLKQTRDETLQAGQLEKGPRR</sequence>
<evidence type="ECO:0000256" key="3">
    <source>
        <dbReference type="ARBA" id="ARBA00023004"/>
    </source>
</evidence>
<dbReference type="Pfam" id="PF01231">
    <property type="entry name" value="IDO"/>
    <property type="match status" value="1"/>
</dbReference>
<dbReference type="PROSITE" id="PS00876">
    <property type="entry name" value="IDO_1"/>
    <property type="match status" value="1"/>
</dbReference>
<keyword evidence="5" id="KW-0560">Oxidoreductase</keyword>
<dbReference type="GO" id="GO:0020037">
    <property type="term" value="F:heme binding"/>
    <property type="evidence" value="ECO:0007669"/>
    <property type="project" value="InterPro"/>
</dbReference>
<dbReference type="InterPro" id="IPR000898">
    <property type="entry name" value="Indolamine_dOase"/>
</dbReference>
<proteinExistence type="inferred from homology"/>
<keyword evidence="3 4" id="KW-0408">Iron</keyword>
<dbReference type="InterPro" id="IPR037217">
    <property type="entry name" value="Trp/Indoleamine_2_3_dOase-like"/>
</dbReference>
<evidence type="ECO:0000256" key="1">
    <source>
        <dbReference type="ARBA" id="ARBA00007119"/>
    </source>
</evidence>
<dbReference type="GO" id="GO:0019441">
    <property type="term" value="P:L-tryptophan catabolic process to kynurenine"/>
    <property type="evidence" value="ECO:0007669"/>
    <property type="project" value="InterPro"/>
</dbReference>
<keyword evidence="5" id="KW-0223">Dioxygenase</keyword>
<reference evidence="5 6" key="1">
    <citation type="submission" date="2016-09" db="EMBL/GenBank/DDBJ databases">
        <authorList>
            <person name="Capua I."/>
            <person name="De Benedictis P."/>
            <person name="Joannis T."/>
            <person name="Lombin L.H."/>
            <person name="Cattoli G."/>
        </authorList>
    </citation>
    <scope>NUCLEOTIDE SEQUENCE [LARGE SCALE GENOMIC DNA]</scope>
    <source>
        <strain evidence="5 6">IMI 309357</strain>
    </source>
</reference>
<keyword evidence="6" id="KW-1185">Reference proteome</keyword>
<dbReference type="EMBL" id="MJBS01000034">
    <property type="protein sequence ID" value="OHE99616.1"/>
    <property type="molecule type" value="Genomic_DNA"/>
</dbReference>
<dbReference type="GeneID" id="34558131"/>
<keyword evidence="2 4" id="KW-0479">Metal-binding</keyword>